<dbReference type="SUPFAM" id="SSF53167">
    <property type="entry name" value="Purine and uridine phosphorylases"/>
    <property type="match status" value="1"/>
</dbReference>
<feature type="domain" description="Nucleoside phosphorylase" evidence="2">
    <location>
        <begin position="435"/>
        <end position="639"/>
    </location>
</feature>
<dbReference type="Proteomes" id="UP000618986">
    <property type="component" value="Unassembled WGS sequence"/>
</dbReference>
<keyword evidence="1" id="KW-1133">Transmembrane helix</keyword>
<dbReference type="RefSeq" id="WP_184683684.1">
    <property type="nucleotide sequence ID" value="NZ_JACHJC010000001.1"/>
</dbReference>
<evidence type="ECO:0000256" key="1">
    <source>
        <dbReference type="SAM" id="Phobius"/>
    </source>
</evidence>
<dbReference type="CDD" id="cd09008">
    <property type="entry name" value="MTAN"/>
    <property type="match status" value="1"/>
</dbReference>
<dbReference type="Gene3D" id="3.40.50.1580">
    <property type="entry name" value="Nucleoside phosphorylase domain"/>
    <property type="match status" value="1"/>
</dbReference>
<organism evidence="3 4">
    <name type="scientific">Micromonospora echinospora</name>
    <name type="common">Micromonospora purpurea</name>
    <dbReference type="NCBI Taxonomy" id="1877"/>
    <lineage>
        <taxon>Bacteria</taxon>
        <taxon>Bacillati</taxon>
        <taxon>Actinomycetota</taxon>
        <taxon>Actinomycetes</taxon>
        <taxon>Micromonosporales</taxon>
        <taxon>Micromonosporaceae</taxon>
        <taxon>Micromonospora</taxon>
    </lineage>
</organism>
<accession>A0ABR6MAY1</accession>
<comment type="caution">
    <text evidence="3">The sequence shown here is derived from an EMBL/GenBank/DDBJ whole genome shotgun (WGS) entry which is preliminary data.</text>
</comment>
<dbReference type="Pfam" id="PF01048">
    <property type="entry name" value="PNP_UDP_1"/>
    <property type="match status" value="1"/>
</dbReference>
<dbReference type="GeneID" id="300292945"/>
<evidence type="ECO:0000259" key="2">
    <source>
        <dbReference type="Pfam" id="PF01048"/>
    </source>
</evidence>
<feature type="transmembrane region" description="Helical" evidence="1">
    <location>
        <begin position="106"/>
        <end position="130"/>
    </location>
</feature>
<protein>
    <submittedName>
        <fullName evidence="3">Nucleoside phosphorylase</fullName>
    </submittedName>
</protein>
<dbReference type="InterPro" id="IPR000845">
    <property type="entry name" value="Nucleoside_phosphorylase_d"/>
</dbReference>
<dbReference type="PANTHER" id="PTHR46832">
    <property type="entry name" value="5'-METHYLTHIOADENOSINE/S-ADENOSYLHOMOCYSTEINE NUCLEOSIDASE"/>
    <property type="match status" value="1"/>
</dbReference>
<gene>
    <name evidence="3" type="ORF">FHU28_002369</name>
</gene>
<reference evidence="3 4" key="1">
    <citation type="submission" date="2020-08" db="EMBL/GenBank/DDBJ databases">
        <title>Sequencing the genomes of 1000 actinobacteria strains.</title>
        <authorList>
            <person name="Klenk H.-P."/>
        </authorList>
    </citation>
    <scope>NUCLEOTIDE SEQUENCE [LARGE SCALE GENOMIC DNA]</scope>
    <source>
        <strain evidence="3 4">DSM 43036</strain>
    </source>
</reference>
<feature type="transmembrane region" description="Helical" evidence="1">
    <location>
        <begin position="289"/>
        <end position="309"/>
    </location>
</feature>
<dbReference type="PANTHER" id="PTHR46832:SF1">
    <property type="entry name" value="5'-METHYLTHIOADENOSINE_S-ADENOSYLHOMOCYSTEINE NUCLEOSIDASE"/>
    <property type="match status" value="1"/>
</dbReference>
<dbReference type="InterPro" id="IPR035994">
    <property type="entry name" value="Nucleoside_phosphorylase_sf"/>
</dbReference>
<keyword evidence="1" id="KW-0812">Transmembrane</keyword>
<keyword evidence="1" id="KW-0472">Membrane</keyword>
<proteinExistence type="predicted"/>
<evidence type="ECO:0000313" key="3">
    <source>
        <dbReference type="EMBL" id="MBB5112530.1"/>
    </source>
</evidence>
<name>A0ABR6MAY1_MICEC</name>
<keyword evidence="4" id="KW-1185">Reference proteome</keyword>
<sequence length="654" mass="69996">MITTQPVAEWRSSPPSYRDCRAAARSIRGAEFGRDAMDLVRPRSVLGVFRGKAPLPMVLYVAGHEGRLVWRNPDSLAMLQPPADHAVAPLAGRLRVARGLVRHWDAVLLTAPPVVCLLGALVVALTGALLGPAFVLVASLALALVAVGYIALLMTALVLYAARSVLGAVRNPRPAPGAVAARTLPGTRWSMVLCHHVDPATGGELLSHVTARLSHLITGQAKRCLQELGAQAPIINVTETLVCLTQGITSSPMRRRAAAWSTGSVAAGSDPEAMVKRPLRQPDRPPLRLFDTGTVALLYLVAVAVVVLGEAVLIAGWEREECAQADCAGRPANYGSAVRWLAQRLLFNDPPSITPATAQSVIVGWLTSVMSAVGVVVLAVALYRYARHRSSNARELRAMINERRSVVLILVATRTERDAFFAALKAANGREPEPQPLNTHVVFDLGVVSRAQVVLAQSGPGAVDPGGAAITAAALIQRLAPDFLILAGICFGLREDEQSLGDIVVSRKLRAIDHRKVMEPEPGQPPIIRIRGDFVSSSEALYQRFGASEYTWTRCPVHFGTILSSSTLVNSRQLHRELQEIDPEAIAGEMEGAGVYAAAAPEKVDWIVVKAIADRGYDKSDDMQPLAARNAADFVVHTLRSGAMDERIVTATAS</sequence>
<dbReference type="EMBL" id="JACHJC010000001">
    <property type="protein sequence ID" value="MBB5112530.1"/>
    <property type="molecule type" value="Genomic_DNA"/>
</dbReference>
<feature type="transmembrane region" description="Helical" evidence="1">
    <location>
        <begin position="362"/>
        <end position="386"/>
    </location>
</feature>
<evidence type="ECO:0000313" key="4">
    <source>
        <dbReference type="Proteomes" id="UP000618986"/>
    </source>
</evidence>
<feature type="transmembrane region" description="Helical" evidence="1">
    <location>
        <begin position="136"/>
        <end position="162"/>
    </location>
</feature>